<comment type="catalytic activity">
    <reaction evidence="7 15">
        <text>N-terminal L-lysyl-[protein] + L-leucyl-tRNA(Leu) = N-terminal L-leucyl-L-lysyl-[protein] + tRNA(Leu) + H(+)</text>
        <dbReference type="Rhea" id="RHEA:12340"/>
        <dbReference type="Rhea" id="RHEA-COMP:9613"/>
        <dbReference type="Rhea" id="RHEA-COMP:9622"/>
        <dbReference type="Rhea" id="RHEA-COMP:12670"/>
        <dbReference type="Rhea" id="RHEA-COMP:12671"/>
        <dbReference type="ChEBI" id="CHEBI:15378"/>
        <dbReference type="ChEBI" id="CHEBI:65249"/>
        <dbReference type="ChEBI" id="CHEBI:78442"/>
        <dbReference type="ChEBI" id="CHEBI:78494"/>
        <dbReference type="ChEBI" id="CHEBI:133043"/>
        <dbReference type="EC" id="2.3.2.6"/>
    </reaction>
</comment>
<evidence type="ECO:0000256" key="10">
    <source>
        <dbReference type="ARBA" id="ARBA00066767"/>
    </source>
</evidence>
<dbReference type="InterPro" id="IPR042203">
    <property type="entry name" value="Leu/Phe-tRNA_Trfase_C"/>
</dbReference>
<evidence type="ECO:0000256" key="6">
    <source>
        <dbReference type="ARBA" id="ARBA00050652"/>
    </source>
</evidence>
<dbReference type="Pfam" id="PF03588">
    <property type="entry name" value="Leu_Phe_trans"/>
    <property type="match status" value="1"/>
</dbReference>
<comment type="similarity">
    <text evidence="9 15">Belongs to the L/F-transferase family.</text>
</comment>
<evidence type="ECO:0000256" key="9">
    <source>
        <dbReference type="ARBA" id="ARBA00061535"/>
    </source>
</evidence>
<comment type="catalytic activity">
    <reaction evidence="5 15">
        <text>L-phenylalanyl-tRNA(Phe) + an N-terminal L-alpha-aminoacyl-[protein] = an N-terminal L-phenylalanyl-L-alpha-aminoacyl-[protein] + tRNA(Phe)</text>
        <dbReference type="Rhea" id="RHEA:43632"/>
        <dbReference type="Rhea" id="RHEA-COMP:9668"/>
        <dbReference type="Rhea" id="RHEA-COMP:9699"/>
        <dbReference type="Rhea" id="RHEA-COMP:10636"/>
        <dbReference type="Rhea" id="RHEA-COMP:10637"/>
        <dbReference type="ChEBI" id="CHEBI:78442"/>
        <dbReference type="ChEBI" id="CHEBI:78531"/>
        <dbReference type="ChEBI" id="CHEBI:78597"/>
        <dbReference type="ChEBI" id="CHEBI:83561"/>
        <dbReference type="EC" id="2.3.2.6"/>
    </reaction>
</comment>
<evidence type="ECO:0000256" key="2">
    <source>
        <dbReference type="ARBA" id="ARBA00022490"/>
    </source>
</evidence>
<dbReference type="PANTHER" id="PTHR30098">
    <property type="entry name" value="LEUCYL/PHENYLALANYL-TRNA--PROTEIN TRANSFERASE"/>
    <property type="match status" value="1"/>
</dbReference>
<name>A0A5P1RBB1_9GAMM</name>
<comment type="function">
    <text evidence="8 15">Functions in the N-end rule pathway of protein degradation where it conjugates Leu, Phe and, less efficiently, Met from aminoacyl-tRNAs to the N-termini of proteins containing an N-terminal arginine or lysine.</text>
</comment>
<dbReference type="EC" id="2.3.2.6" evidence="10 15"/>
<evidence type="ECO:0000256" key="4">
    <source>
        <dbReference type="ARBA" id="ARBA00023315"/>
    </source>
</evidence>
<dbReference type="FunFam" id="3.40.630.70:FF:000001">
    <property type="entry name" value="Leucyl/phenylalanyl-tRNA--protein transferase"/>
    <property type="match status" value="1"/>
</dbReference>
<dbReference type="Proteomes" id="UP000324760">
    <property type="component" value="Chromosome"/>
</dbReference>
<proteinExistence type="inferred from homology"/>
<dbReference type="PANTHER" id="PTHR30098:SF2">
    <property type="entry name" value="LEUCYL_PHENYLALANYL-TRNA--PROTEIN TRANSFERASE"/>
    <property type="match status" value="1"/>
</dbReference>
<evidence type="ECO:0000313" key="16">
    <source>
        <dbReference type="EMBL" id="QEQ96572.1"/>
    </source>
</evidence>
<dbReference type="Gene3D" id="3.40.630.70">
    <property type="entry name" value="Leucyl/phenylalanyl-tRNA-protein transferase, C-terminal domain"/>
    <property type="match status" value="1"/>
</dbReference>
<reference evidence="16 17" key="1">
    <citation type="journal article" date="2019" name="Biochem. Eng. J.">
        <title>Metabolic engineering of the marine bacteria Neptunomonas concharum for the production of acetoin and meso-2,3-butanediol from acetate.</title>
        <authorList>
            <person name="Li W."/>
            <person name="Pu N."/>
            <person name="Liu C.-X."/>
            <person name="Yuan Q.-P."/>
            <person name="Li Z.-J."/>
        </authorList>
    </citation>
    <scope>NUCLEOTIDE SEQUENCE [LARGE SCALE GENOMIC DNA]</scope>
    <source>
        <strain evidence="16 17">JCM17730</strain>
    </source>
</reference>
<dbReference type="InterPro" id="IPR004616">
    <property type="entry name" value="Leu/Phe-tRNA_Trfase"/>
</dbReference>
<comment type="subcellular location">
    <subcellularLocation>
        <location evidence="1 15">Cytoplasm</location>
    </subcellularLocation>
</comment>
<dbReference type="EMBL" id="CP043869">
    <property type="protein sequence ID" value="QEQ96572.1"/>
    <property type="molecule type" value="Genomic_DNA"/>
</dbReference>
<evidence type="ECO:0000256" key="15">
    <source>
        <dbReference type="HAMAP-Rule" id="MF_00688"/>
    </source>
</evidence>
<dbReference type="KEGG" id="ncu:F0U83_07530"/>
<accession>A0A5P1RBB1</accession>
<dbReference type="InterPro" id="IPR016181">
    <property type="entry name" value="Acyl_CoA_acyltransferase"/>
</dbReference>
<dbReference type="GO" id="GO:0008914">
    <property type="term" value="F:leucyl-tRNA--protein transferase activity"/>
    <property type="evidence" value="ECO:0007669"/>
    <property type="project" value="UniProtKB-UniRule"/>
</dbReference>
<dbReference type="InterPro" id="IPR042221">
    <property type="entry name" value="Leu/Phe-tRNA_Trfase_N"/>
</dbReference>
<dbReference type="NCBIfam" id="TIGR00667">
    <property type="entry name" value="aat"/>
    <property type="match status" value="1"/>
</dbReference>
<evidence type="ECO:0000256" key="8">
    <source>
        <dbReference type="ARBA" id="ARBA00054043"/>
    </source>
</evidence>
<dbReference type="OrthoDB" id="9790282at2"/>
<evidence type="ECO:0000256" key="1">
    <source>
        <dbReference type="ARBA" id="ARBA00004496"/>
    </source>
</evidence>
<dbReference type="GO" id="GO:0030163">
    <property type="term" value="P:protein catabolic process"/>
    <property type="evidence" value="ECO:0007669"/>
    <property type="project" value="UniProtKB-UniRule"/>
</dbReference>
<dbReference type="RefSeq" id="WP_138987183.1">
    <property type="nucleotide sequence ID" value="NZ_CP043869.1"/>
</dbReference>
<dbReference type="AlphaFoldDB" id="A0A5P1RBB1"/>
<evidence type="ECO:0000256" key="13">
    <source>
        <dbReference type="ARBA" id="ARBA00077165"/>
    </source>
</evidence>
<evidence type="ECO:0000256" key="12">
    <source>
        <dbReference type="ARBA" id="ARBA00077136"/>
    </source>
</evidence>
<organism evidence="16 17">
    <name type="scientific">Neptunomonas concharum</name>
    <dbReference type="NCBI Taxonomy" id="1031538"/>
    <lineage>
        <taxon>Bacteria</taxon>
        <taxon>Pseudomonadati</taxon>
        <taxon>Pseudomonadota</taxon>
        <taxon>Gammaproteobacteria</taxon>
        <taxon>Oceanospirillales</taxon>
        <taxon>Oceanospirillaceae</taxon>
        <taxon>Neptunomonas</taxon>
    </lineage>
</organism>
<evidence type="ECO:0000256" key="7">
    <source>
        <dbReference type="ARBA" id="ARBA00051538"/>
    </source>
</evidence>
<keyword evidence="2 15" id="KW-0963">Cytoplasm</keyword>
<protein>
    <recommendedName>
        <fullName evidence="11 15">Leucyl/phenylalanyl-tRNA--protein transferase</fullName>
        <ecNumber evidence="10 15">2.3.2.6</ecNumber>
    </recommendedName>
    <alternativeName>
        <fullName evidence="12 15">L/F-transferase</fullName>
    </alternativeName>
    <alternativeName>
        <fullName evidence="13 15">Leucyltransferase</fullName>
    </alternativeName>
    <alternativeName>
        <fullName evidence="14 15">Phenyalanyltransferase</fullName>
    </alternativeName>
</protein>
<evidence type="ECO:0000256" key="11">
    <source>
        <dbReference type="ARBA" id="ARBA00074372"/>
    </source>
</evidence>
<evidence type="ECO:0000256" key="3">
    <source>
        <dbReference type="ARBA" id="ARBA00022679"/>
    </source>
</evidence>
<evidence type="ECO:0000256" key="5">
    <source>
        <dbReference type="ARBA" id="ARBA00050607"/>
    </source>
</evidence>
<keyword evidence="17" id="KW-1185">Reference proteome</keyword>
<dbReference type="SUPFAM" id="SSF55729">
    <property type="entry name" value="Acyl-CoA N-acyltransferases (Nat)"/>
    <property type="match status" value="1"/>
</dbReference>
<keyword evidence="3 15" id="KW-0808">Transferase</keyword>
<evidence type="ECO:0000313" key="17">
    <source>
        <dbReference type="Proteomes" id="UP000324760"/>
    </source>
</evidence>
<comment type="catalytic activity">
    <reaction evidence="6 15">
        <text>N-terminal L-arginyl-[protein] + L-leucyl-tRNA(Leu) = N-terminal L-leucyl-L-arginyl-[protein] + tRNA(Leu) + H(+)</text>
        <dbReference type="Rhea" id="RHEA:50416"/>
        <dbReference type="Rhea" id="RHEA-COMP:9613"/>
        <dbReference type="Rhea" id="RHEA-COMP:9622"/>
        <dbReference type="Rhea" id="RHEA-COMP:12672"/>
        <dbReference type="Rhea" id="RHEA-COMP:12673"/>
        <dbReference type="ChEBI" id="CHEBI:15378"/>
        <dbReference type="ChEBI" id="CHEBI:64719"/>
        <dbReference type="ChEBI" id="CHEBI:78442"/>
        <dbReference type="ChEBI" id="CHEBI:78494"/>
        <dbReference type="ChEBI" id="CHEBI:133044"/>
        <dbReference type="EC" id="2.3.2.6"/>
    </reaction>
</comment>
<dbReference type="FunFam" id="3.30.70.3550:FF:000001">
    <property type="entry name" value="Leucyl/phenylalanyl-tRNA--protein transferase"/>
    <property type="match status" value="1"/>
</dbReference>
<sequence>MIPWLSDTSLLFPDPNSALLEPDGLLAAGGDLSPERLIAAYRAGIFPWFSDEDPILWWSPNPRCVLKPEEIHISRSMKKHLRKASVQIKVDTAFTKVIQQCATSRSDRQGTWITDDMVVAYKELHRRGIAHSIEVWQANQLVGGLYGLSIGKLFFGESMFSLQPNMSKVAFITLASYLKEHGFPLIDCQVHNEHLVSLGAQNISRKEFLHYIDQYIDQEPGDIWSTFSAPTLNSERE</sequence>
<evidence type="ECO:0000256" key="14">
    <source>
        <dbReference type="ARBA" id="ARBA00083640"/>
    </source>
</evidence>
<gene>
    <name evidence="15" type="primary">aat</name>
    <name evidence="16" type="ORF">F0U83_07530</name>
</gene>
<keyword evidence="4 15" id="KW-0012">Acyltransferase</keyword>
<dbReference type="Gene3D" id="3.30.70.3550">
    <property type="entry name" value="Leucyl/phenylalanyl-tRNA-protein transferase, N-terminal domain"/>
    <property type="match status" value="1"/>
</dbReference>
<dbReference type="GO" id="GO:0005737">
    <property type="term" value="C:cytoplasm"/>
    <property type="evidence" value="ECO:0007669"/>
    <property type="project" value="UniProtKB-SubCell"/>
</dbReference>
<dbReference type="HAMAP" id="MF_00688">
    <property type="entry name" value="Leu_Phe_trans"/>
    <property type="match status" value="1"/>
</dbReference>